<dbReference type="Proteomes" id="UP000179807">
    <property type="component" value="Unassembled WGS sequence"/>
</dbReference>
<keyword evidence="6" id="KW-1185">Reference proteome</keyword>
<dbReference type="CDD" id="cd02248">
    <property type="entry name" value="Peptidase_C1A"/>
    <property type="match status" value="1"/>
</dbReference>
<dbReference type="InterPro" id="IPR038765">
    <property type="entry name" value="Papain-like_cys_pep_sf"/>
</dbReference>
<feature type="domain" description="Peptidase C1A papain C-terminal" evidence="3">
    <location>
        <begin position="101"/>
        <end position="312"/>
    </location>
</feature>
<dbReference type="SUPFAM" id="SSF54001">
    <property type="entry name" value="Cysteine proteinases"/>
    <property type="match status" value="1"/>
</dbReference>
<dbReference type="GO" id="GO:0006508">
    <property type="term" value="P:proteolysis"/>
    <property type="evidence" value="ECO:0007669"/>
    <property type="project" value="InterPro"/>
</dbReference>
<protein>
    <submittedName>
        <fullName evidence="5">Actinidain</fullName>
    </submittedName>
</protein>
<dbReference type="VEuPathDB" id="TrichDB:TRFO_02699"/>
<dbReference type="InterPro" id="IPR025661">
    <property type="entry name" value="Pept_asp_AS"/>
</dbReference>
<gene>
    <name evidence="5" type="ORF">TRFO_02699</name>
</gene>
<dbReference type="SMART" id="SM00645">
    <property type="entry name" value="Pept_C1"/>
    <property type="match status" value="1"/>
</dbReference>
<dbReference type="SMR" id="A0A1J4KZZ3"/>
<evidence type="ECO:0000259" key="4">
    <source>
        <dbReference type="SMART" id="SM00848"/>
    </source>
</evidence>
<dbReference type="InterPro" id="IPR013201">
    <property type="entry name" value="Prot_inhib_I29"/>
</dbReference>
<sequence>MAFFASLVSSLFIQNHEEKAFLSWMRQYNEFYTQDEYHLRLGIFLTNMRFVQNFKGSFKVGLNRFAAITPSEYMALLGNPTKFDNPHEKSDTTKLQLKSDPPSELDWRAKGAVTDVQDQGGCGSCWAFAGIATIEGAWAVANGELYKLSEQNPLDCSWDASGCYGGAPRQVFIHAIEKQEGKFMLAADYPYLGYQDTCHYDPSKALCHVSQYQLVFDEGLLQGLVATYGPTAISMDASGASFQMYTSGIYDGHDCTRMHNHAVTVVGYGEENGVDYWIVKNSWGSWWGEEGYFRILRMAYICEISTNIVAVTGL</sequence>
<dbReference type="InterPro" id="IPR000668">
    <property type="entry name" value="Peptidase_C1A_C"/>
</dbReference>
<dbReference type="SMART" id="SM00848">
    <property type="entry name" value="Inhibitor_I29"/>
    <property type="match status" value="1"/>
</dbReference>
<dbReference type="PANTHER" id="PTHR12411">
    <property type="entry name" value="CYSTEINE PROTEASE FAMILY C1-RELATED"/>
    <property type="match status" value="1"/>
</dbReference>
<evidence type="ECO:0000313" key="6">
    <source>
        <dbReference type="Proteomes" id="UP000179807"/>
    </source>
</evidence>
<dbReference type="FunFam" id="3.90.70.10:FF:000039">
    <property type="entry name" value="Cysteine proteinase 2, putative"/>
    <property type="match status" value="1"/>
</dbReference>
<evidence type="ECO:0000256" key="1">
    <source>
        <dbReference type="ARBA" id="ARBA00008455"/>
    </source>
</evidence>
<reference evidence="5" key="1">
    <citation type="submission" date="2016-10" db="EMBL/GenBank/DDBJ databases">
        <authorList>
            <person name="Benchimol M."/>
            <person name="Almeida L.G."/>
            <person name="Vasconcelos A.T."/>
            <person name="Perreira-Neves A."/>
            <person name="Rosa I.A."/>
            <person name="Tasca T."/>
            <person name="Bogo M.R."/>
            <person name="de Souza W."/>
        </authorList>
    </citation>
    <scope>NUCLEOTIDE SEQUENCE [LARGE SCALE GENOMIC DNA]</scope>
    <source>
        <strain evidence="5">K</strain>
    </source>
</reference>
<feature type="domain" description="Cathepsin propeptide inhibitor" evidence="4">
    <location>
        <begin position="21"/>
        <end position="73"/>
    </location>
</feature>
<dbReference type="Pfam" id="PF00112">
    <property type="entry name" value="Peptidase_C1"/>
    <property type="match status" value="1"/>
</dbReference>
<comment type="similarity">
    <text evidence="1">Belongs to the peptidase C1 family.</text>
</comment>
<keyword evidence="2" id="KW-1015">Disulfide bond</keyword>
<dbReference type="InterPro" id="IPR013128">
    <property type="entry name" value="Peptidase_C1A"/>
</dbReference>
<accession>A0A1J4KZZ3</accession>
<dbReference type="InterPro" id="IPR000169">
    <property type="entry name" value="Pept_cys_AS"/>
</dbReference>
<comment type="caution">
    <text evidence="5">The sequence shown here is derived from an EMBL/GenBank/DDBJ whole genome shotgun (WGS) entry which is preliminary data.</text>
</comment>
<dbReference type="PROSITE" id="PS00640">
    <property type="entry name" value="THIOL_PROTEASE_ASN"/>
    <property type="match status" value="1"/>
</dbReference>
<proteinExistence type="inferred from homology"/>
<evidence type="ECO:0000256" key="2">
    <source>
        <dbReference type="ARBA" id="ARBA00023157"/>
    </source>
</evidence>
<name>A0A1J4KZZ3_9EUKA</name>
<dbReference type="GO" id="GO:0008234">
    <property type="term" value="F:cysteine-type peptidase activity"/>
    <property type="evidence" value="ECO:0007669"/>
    <property type="project" value="InterPro"/>
</dbReference>
<dbReference type="Pfam" id="PF08246">
    <property type="entry name" value="Inhibitor_I29"/>
    <property type="match status" value="1"/>
</dbReference>
<evidence type="ECO:0000259" key="3">
    <source>
        <dbReference type="SMART" id="SM00645"/>
    </source>
</evidence>
<dbReference type="InterPro" id="IPR039417">
    <property type="entry name" value="Peptidase_C1A_papain-like"/>
</dbReference>
<dbReference type="GeneID" id="94825554"/>
<dbReference type="Gene3D" id="3.90.70.10">
    <property type="entry name" value="Cysteine proteinases"/>
    <property type="match status" value="1"/>
</dbReference>
<dbReference type="PROSITE" id="PS00139">
    <property type="entry name" value="THIOL_PROTEASE_CYS"/>
    <property type="match status" value="1"/>
</dbReference>
<dbReference type="EMBL" id="MLAK01000111">
    <property type="protein sequence ID" value="OHT16440.1"/>
    <property type="molecule type" value="Genomic_DNA"/>
</dbReference>
<organism evidence="5 6">
    <name type="scientific">Tritrichomonas foetus</name>
    <dbReference type="NCBI Taxonomy" id="1144522"/>
    <lineage>
        <taxon>Eukaryota</taxon>
        <taxon>Metamonada</taxon>
        <taxon>Parabasalia</taxon>
        <taxon>Tritrichomonadida</taxon>
        <taxon>Tritrichomonadidae</taxon>
        <taxon>Tritrichomonas</taxon>
    </lineage>
</organism>
<dbReference type="PRINTS" id="PR00705">
    <property type="entry name" value="PAPAIN"/>
</dbReference>
<dbReference type="OrthoDB" id="1572535at2759"/>
<evidence type="ECO:0000313" key="5">
    <source>
        <dbReference type="EMBL" id="OHT16440.1"/>
    </source>
</evidence>
<dbReference type="RefSeq" id="XP_068369576.1">
    <property type="nucleotide sequence ID" value="XM_068490850.1"/>
</dbReference>
<dbReference type="AlphaFoldDB" id="A0A1J4KZZ3"/>